<protein>
    <submittedName>
        <fullName evidence="4">Exodeoxyribonuclease-5</fullName>
    </submittedName>
</protein>
<name>A0A4V6NQH2_RHOAD</name>
<dbReference type="InterPro" id="IPR050534">
    <property type="entry name" value="Coronavir_polyprotein_1ab"/>
</dbReference>
<dbReference type="InterPro" id="IPR027785">
    <property type="entry name" value="UvrD-like_helicase_C"/>
</dbReference>
<evidence type="ECO:0000259" key="3">
    <source>
        <dbReference type="SMART" id="SM00382"/>
    </source>
</evidence>
<evidence type="ECO:0000256" key="2">
    <source>
        <dbReference type="ARBA" id="ARBA00022840"/>
    </source>
</evidence>
<dbReference type="PANTHER" id="PTHR43788:SF6">
    <property type="entry name" value="DNA HELICASE B"/>
    <property type="match status" value="1"/>
</dbReference>
<dbReference type="EMBL" id="SLXL01000005">
    <property type="protein sequence ID" value="TCP22766.1"/>
    <property type="molecule type" value="Genomic_DNA"/>
</dbReference>
<dbReference type="CDD" id="cd18809">
    <property type="entry name" value="SF1_C_RecD"/>
    <property type="match status" value="1"/>
</dbReference>
<feature type="domain" description="AAA+ ATPase" evidence="3">
    <location>
        <begin position="42"/>
        <end position="295"/>
    </location>
</feature>
<evidence type="ECO:0000313" key="5">
    <source>
        <dbReference type="Proteomes" id="UP000295733"/>
    </source>
</evidence>
<dbReference type="Gene3D" id="3.40.50.300">
    <property type="entry name" value="P-loop containing nucleotide triphosphate hydrolases"/>
    <property type="match status" value="2"/>
</dbReference>
<dbReference type="PANTHER" id="PTHR43788">
    <property type="entry name" value="DNA2/NAM7 HELICASE FAMILY MEMBER"/>
    <property type="match status" value="1"/>
</dbReference>
<dbReference type="InterPro" id="IPR027417">
    <property type="entry name" value="P-loop_NTPase"/>
</dbReference>
<organism evidence="4 5">
    <name type="scientific">Rhodovulum adriaticum</name>
    <name type="common">Rhodopseudomonas adriatica</name>
    <dbReference type="NCBI Taxonomy" id="35804"/>
    <lineage>
        <taxon>Bacteria</taxon>
        <taxon>Pseudomonadati</taxon>
        <taxon>Pseudomonadota</taxon>
        <taxon>Alphaproteobacteria</taxon>
        <taxon>Rhodobacterales</taxon>
        <taxon>Paracoccaceae</taxon>
        <taxon>Rhodovulum</taxon>
    </lineage>
</organism>
<keyword evidence="2" id="KW-0067">ATP-binding</keyword>
<dbReference type="Proteomes" id="UP000295733">
    <property type="component" value="Unassembled WGS sequence"/>
</dbReference>
<evidence type="ECO:0000313" key="4">
    <source>
        <dbReference type="EMBL" id="TCP22766.1"/>
    </source>
</evidence>
<evidence type="ECO:0000256" key="1">
    <source>
        <dbReference type="ARBA" id="ARBA00022741"/>
    </source>
</evidence>
<dbReference type="Pfam" id="PF13538">
    <property type="entry name" value="UvrD_C_2"/>
    <property type="match status" value="1"/>
</dbReference>
<keyword evidence="5" id="KW-1185">Reference proteome</keyword>
<dbReference type="OrthoDB" id="9803432at2"/>
<comment type="caution">
    <text evidence="4">The sequence shown here is derived from an EMBL/GenBank/DDBJ whole genome shotgun (WGS) entry which is preliminary data.</text>
</comment>
<sequence>MTLPALTFSDDQAQAHDRVADLLRGMGVDLLNARLTPRVEGKAGLLAVTGKAGSGKTMLLAELVKALGEVGVKTVSGDYEGRRGRDRRTLAILAPTNKAASVLRQRGVPATTIHRIIYTPVYDPEYEKIAQWLTGEGDRPEIEGLTEEALDRAHAFYQSNNSVPGALAAAGLRGSDFILGWTRREDPLDIGFVDEASMLDERQFEDLQDIFSTLVLFGDPAQLAPVKQSGKMVFDGLDADQVMHLHRIHRQADDNPILDLAHALADPDLGFEDFERLIEQKAAQDDRVQIGRRVDSDLMARSPVLVWRNATRIRLIHAFRAAHSAPADDLLPGEPLICDGIELPLKHRKKRLDLEARGLIKGAQVIYLGPGRKPGFSRLHVIGAEEPQLSAASIVKIELPEEEEPFIPFAAHMGATFLHGAAVTIHKAQGSQWDTVQVFAPDLYSAARMGRVEAGQPLWKRLAYVAITRAEHRLIWVTRYALARPKQPLSTGDLAAPAAPLTLSAEEPAP</sequence>
<dbReference type="GO" id="GO:0003678">
    <property type="term" value="F:DNA helicase activity"/>
    <property type="evidence" value="ECO:0007669"/>
    <property type="project" value="UniProtKB-ARBA"/>
</dbReference>
<dbReference type="AlphaFoldDB" id="A0A4V6NQH2"/>
<proteinExistence type="predicted"/>
<dbReference type="GO" id="GO:0005524">
    <property type="term" value="F:ATP binding"/>
    <property type="evidence" value="ECO:0007669"/>
    <property type="project" value="UniProtKB-KW"/>
</dbReference>
<dbReference type="Pfam" id="PF13604">
    <property type="entry name" value="AAA_30"/>
    <property type="match status" value="1"/>
</dbReference>
<accession>A0A4V6NQH2</accession>
<dbReference type="RefSeq" id="WP_132602700.1">
    <property type="nucleotide sequence ID" value="NZ_NRRP01000036.1"/>
</dbReference>
<gene>
    <name evidence="4" type="ORF">EV656_10565</name>
</gene>
<keyword evidence="1" id="KW-0547">Nucleotide-binding</keyword>
<dbReference type="InterPro" id="IPR003593">
    <property type="entry name" value="AAA+_ATPase"/>
</dbReference>
<dbReference type="SMART" id="SM00382">
    <property type="entry name" value="AAA"/>
    <property type="match status" value="1"/>
</dbReference>
<dbReference type="SUPFAM" id="SSF52540">
    <property type="entry name" value="P-loop containing nucleoside triphosphate hydrolases"/>
    <property type="match status" value="1"/>
</dbReference>
<reference evidence="4 5" key="1">
    <citation type="submission" date="2019-03" db="EMBL/GenBank/DDBJ databases">
        <title>Genomic Encyclopedia of Type Strains, Phase IV (KMG-IV): sequencing the most valuable type-strain genomes for metagenomic binning, comparative biology and taxonomic classification.</title>
        <authorList>
            <person name="Goeker M."/>
        </authorList>
    </citation>
    <scope>NUCLEOTIDE SEQUENCE [LARGE SCALE GENOMIC DNA]</scope>
    <source>
        <strain evidence="4 5">DSM 2781</strain>
    </source>
</reference>